<organism evidence="16 17">
    <name type="scientific">Rhizodiscina lignyota</name>
    <dbReference type="NCBI Taxonomy" id="1504668"/>
    <lineage>
        <taxon>Eukaryota</taxon>
        <taxon>Fungi</taxon>
        <taxon>Dikarya</taxon>
        <taxon>Ascomycota</taxon>
        <taxon>Pezizomycotina</taxon>
        <taxon>Dothideomycetes</taxon>
        <taxon>Pleosporomycetidae</taxon>
        <taxon>Aulographales</taxon>
        <taxon>Rhizodiscinaceae</taxon>
        <taxon>Rhizodiscina</taxon>
    </lineage>
</organism>
<dbReference type="SUPFAM" id="SSF56219">
    <property type="entry name" value="DNase I-like"/>
    <property type="match status" value="1"/>
</dbReference>
<dbReference type="InterPro" id="IPR036691">
    <property type="entry name" value="Endo/exonu/phosph_ase_sf"/>
</dbReference>
<feature type="site" description="Important for catalytic activity" evidence="12">
    <location>
        <position position="288"/>
    </location>
</feature>
<dbReference type="CDD" id="cd09088">
    <property type="entry name" value="Ape2-like_AP-endo"/>
    <property type="match status" value="1"/>
</dbReference>
<dbReference type="InterPro" id="IPR005135">
    <property type="entry name" value="Endo/exonuclease/phosphatase"/>
</dbReference>
<evidence type="ECO:0000256" key="11">
    <source>
        <dbReference type="PIRSR" id="PIRSR604808-2"/>
    </source>
</evidence>
<evidence type="ECO:0000313" key="17">
    <source>
        <dbReference type="Proteomes" id="UP000799772"/>
    </source>
</evidence>
<evidence type="ECO:0000313" key="16">
    <source>
        <dbReference type="EMBL" id="KAF2105063.1"/>
    </source>
</evidence>
<dbReference type="InterPro" id="IPR010666">
    <property type="entry name" value="Znf_GRF"/>
</dbReference>
<feature type="binding site" evidence="11">
    <location>
        <position position="313"/>
    </location>
    <ligand>
        <name>Mg(2+)</name>
        <dbReference type="ChEBI" id="CHEBI:18420"/>
        <label>1</label>
    </ligand>
</feature>
<comment type="cofactor">
    <cofactor evidence="11">
        <name>Mg(2+)</name>
        <dbReference type="ChEBI" id="CHEBI:18420"/>
    </cofactor>
    <cofactor evidence="11">
        <name>Mn(2+)</name>
        <dbReference type="ChEBI" id="CHEBI:29035"/>
    </cofactor>
    <text evidence="11">Probably binds two magnesium or manganese ions per subunit.</text>
</comment>
<dbReference type="OrthoDB" id="391817at2759"/>
<dbReference type="PANTHER" id="PTHR22748">
    <property type="entry name" value="AP ENDONUCLEASE"/>
    <property type="match status" value="1"/>
</dbReference>
<feature type="active site" evidence="10">
    <location>
        <position position="157"/>
    </location>
</feature>
<dbReference type="AlphaFoldDB" id="A0A9P4IS65"/>
<dbReference type="PROSITE" id="PS51999">
    <property type="entry name" value="ZF_GRF"/>
    <property type="match status" value="1"/>
</dbReference>
<feature type="active site" description="Proton acceptor" evidence="10">
    <location>
        <position position="314"/>
    </location>
</feature>
<dbReference type="EMBL" id="ML978121">
    <property type="protein sequence ID" value="KAF2105063.1"/>
    <property type="molecule type" value="Genomic_DNA"/>
</dbReference>
<keyword evidence="5 13" id="KW-0863">Zinc-finger</keyword>
<dbReference type="GO" id="GO:0003906">
    <property type="term" value="F:DNA-(apurinic or apyrimidinic site) endonuclease activity"/>
    <property type="evidence" value="ECO:0007669"/>
    <property type="project" value="TreeGrafter"/>
</dbReference>
<dbReference type="GO" id="GO:0008311">
    <property type="term" value="F:double-stranded DNA 3'-5' DNA exonuclease activity"/>
    <property type="evidence" value="ECO:0007669"/>
    <property type="project" value="TreeGrafter"/>
</dbReference>
<proteinExistence type="inferred from homology"/>
<evidence type="ECO:0000256" key="14">
    <source>
        <dbReference type="SAM" id="MobiDB-lite"/>
    </source>
</evidence>
<evidence type="ECO:0000256" key="4">
    <source>
        <dbReference type="ARBA" id="ARBA00022723"/>
    </source>
</evidence>
<feature type="binding site" evidence="11">
    <location>
        <position position="196"/>
    </location>
    <ligand>
        <name>Mg(2+)</name>
        <dbReference type="ChEBI" id="CHEBI:18420"/>
        <label>1</label>
    </ligand>
</feature>
<keyword evidence="4 11" id="KW-0479">Metal-binding</keyword>
<dbReference type="Proteomes" id="UP000799772">
    <property type="component" value="Unassembled WGS sequence"/>
</dbReference>
<dbReference type="InterPro" id="IPR020847">
    <property type="entry name" value="AP_endonuclease_F1_BS"/>
</dbReference>
<evidence type="ECO:0000256" key="8">
    <source>
        <dbReference type="ARBA" id="ARBA00022842"/>
    </source>
</evidence>
<feature type="binding site" evidence="11">
    <location>
        <position position="198"/>
    </location>
    <ligand>
        <name>Mg(2+)</name>
        <dbReference type="ChEBI" id="CHEBI:18420"/>
        <label>1</label>
    </ligand>
</feature>
<feature type="binding site" evidence="11">
    <location>
        <position position="44"/>
    </location>
    <ligand>
        <name>Mg(2+)</name>
        <dbReference type="ChEBI" id="CHEBI:18420"/>
        <label>1</label>
    </ligand>
</feature>
<keyword evidence="17" id="KW-1185">Reference proteome</keyword>
<evidence type="ECO:0000256" key="3">
    <source>
        <dbReference type="ARBA" id="ARBA00013541"/>
    </source>
</evidence>
<evidence type="ECO:0000256" key="7">
    <source>
        <dbReference type="ARBA" id="ARBA00022833"/>
    </source>
</evidence>
<dbReference type="Pfam" id="PF03372">
    <property type="entry name" value="Exo_endo_phos"/>
    <property type="match status" value="1"/>
</dbReference>
<feature type="domain" description="GRF-type" evidence="15">
    <location>
        <begin position="574"/>
        <end position="627"/>
    </location>
</feature>
<dbReference type="PROSITE" id="PS00728">
    <property type="entry name" value="AP_NUCLEASE_F1_3"/>
    <property type="match status" value="1"/>
</dbReference>
<dbReference type="GO" id="GO:0003677">
    <property type="term" value="F:DNA binding"/>
    <property type="evidence" value="ECO:0007669"/>
    <property type="project" value="InterPro"/>
</dbReference>
<evidence type="ECO:0000256" key="5">
    <source>
        <dbReference type="ARBA" id="ARBA00022771"/>
    </source>
</evidence>
<dbReference type="PANTHER" id="PTHR22748:SF4">
    <property type="entry name" value="DNA-(APURINIC OR APYRIMIDINIC SITE) ENDONUCLEASE 2"/>
    <property type="match status" value="1"/>
</dbReference>
<evidence type="ECO:0000256" key="1">
    <source>
        <dbReference type="ARBA" id="ARBA00001936"/>
    </source>
</evidence>
<dbReference type="GO" id="GO:0006284">
    <property type="term" value="P:base-excision repair"/>
    <property type="evidence" value="ECO:0007669"/>
    <property type="project" value="TreeGrafter"/>
</dbReference>
<gene>
    <name evidence="16" type="ORF">NA57DRAFT_30935</name>
</gene>
<reference evidence="16" key="1">
    <citation type="journal article" date="2020" name="Stud. Mycol.">
        <title>101 Dothideomycetes genomes: a test case for predicting lifestyles and emergence of pathogens.</title>
        <authorList>
            <person name="Haridas S."/>
            <person name="Albert R."/>
            <person name="Binder M."/>
            <person name="Bloem J."/>
            <person name="Labutti K."/>
            <person name="Salamov A."/>
            <person name="Andreopoulos B."/>
            <person name="Baker S."/>
            <person name="Barry K."/>
            <person name="Bills G."/>
            <person name="Bluhm B."/>
            <person name="Cannon C."/>
            <person name="Castanera R."/>
            <person name="Culley D."/>
            <person name="Daum C."/>
            <person name="Ezra D."/>
            <person name="Gonzalez J."/>
            <person name="Henrissat B."/>
            <person name="Kuo A."/>
            <person name="Liang C."/>
            <person name="Lipzen A."/>
            <person name="Lutzoni F."/>
            <person name="Magnuson J."/>
            <person name="Mondo S."/>
            <person name="Nolan M."/>
            <person name="Ohm R."/>
            <person name="Pangilinan J."/>
            <person name="Park H.-J."/>
            <person name="Ramirez L."/>
            <person name="Alfaro M."/>
            <person name="Sun H."/>
            <person name="Tritt A."/>
            <person name="Yoshinaga Y."/>
            <person name="Zwiers L.-H."/>
            <person name="Turgeon B."/>
            <person name="Goodwin S."/>
            <person name="Spatafora J."/>
            <person name="Crous P."/>
            <person name="Grigoriev I."/>
        </authorList>
    </citation>
    <scope>NUCLEOTIDE SEQUENCE</scope>
    <source>
        <strain evidence="16">CBS 133067</strain>
    </source>
</reference>
<comment type="similarity">
    <text evidence="2">Belongs to the DNA repair enzymes AP/ExoA family.</text>
</comment>
<feature type="site" description="Transition state stabilizer" evidence="12">
    <location>
        <position position="198"/>
    </location>
</feature>
<evidence type="ECO:0000256" key="13">
    <source>
        <dbReference type="PROSITE-ProRule" id="PRU01343"/>
    </source>
</evidence>
<feature type="site" description="Interaction with DNA substrate" evidence="12">
    <location>
        <position position="314"/>
    </location>
</feature>
<comment type="cofactor">
    <cofactor evidence="1">
        <name>Mn(2+)</name>
        <dbReference type="ChEBI" id="CHEBI:29035"/>
    </cofactor>
</comment>
<keyword evidence="7" id="KW-0862">Zinc</keyword>
<dbReference type="Gene3D" id="3.60.10.10">
    <property type="entry name" value="Endonuclease/exonuclease/phosphatase"/>
    <property type="match status" value="1"/>
</dbReference>
<dbReference type="GO" id="GO:0008270">
    <property type="term" value="F:zinc ion binding"/>
    <property type="evidence" value="ECO:0007669"/>
    <property type="project" value="UniProtKB-KW"/>
</dbReference>
<evidence type="ECO:0000256" key="9">
    <source>
        <dbReference type="ARBA" id="ARBA00023242"/>
    </source>
</evidence>
<feature type="region of interest" description="Disordered" evidence="14">
    <location>
        <begin position="379"/>
        <end position="511"/>
    </location>
</feature>
<accession>A0A9P4IS65</accession>
<keyword evidence="9" id="KW-0539">Nucleus</keyword>
<comment type="caution">
    <text evidence="16">The sequence shown here is derived from an EMBL/GenBank/DDBJ whole genome shotgun (WGS) entry which is preliminary data.</text>
</comment>
<name>A0A9P4IS65_9PEZI</name>
<dbReference type="GO" id="GO:0008081">
    <property type="term" value="F:phosphoric diester hydrolase activity"/>
    <property type="evidence" value="ECO:0007669"/>
    <property type="project" value="TreeGrafter"/>
</dbReference>
<dbReference type="FunFam" id="3.60.10.10:FF:000079">
    <property type="entry name" value="DNA-(apurinic or apyrimidinic site) lyase"/>
    <property type="match status" value="1"/>
</dbReference>
<evidence type="ECO:0000256" key="10">
    <source>
        <dbReference type="PIRSR" id="PIRSR604808-1"/>
    </source>
</evidence>
<keyword evidence="11" id="KW-0464">Manganese</keyword>
<feature type="binding site" evidence="11">
    <location>
        <position position="9"/>
    </location>
    <ligand>
        <name>Mg(2+)</name>
        <dbReference type="ChEBI" id="CHEBI:18420"/>
        <label>1</label>
    </ligand>
</feature>
<evidence type="ECO:0000256" key="12">
    <source>
        <dbReference type="PIRSR" id="PIRSR604808-3"/>
    </source>
</evidence>
<evidence type="ECO:0000256" key="6">
    <source>
        <dbReference type="ARBA" id="ARBA00022801"/>
    </source>
</evidence>
<protein>
    <recommendedName>
        <fullName evidence="3">DNA-(apurinic or apyrimidinic site) endonuclease 2</fullName>
    </recommendedName>
</protein>
<dbReference type="PROSITE" id="PS51435">
    <property type="entry name" value="AP_NUCLEASE_F1_4"/>
    <property type="match status" value="1"/>
</dbReference>
<feature type="compositionally biased region" description="Polar residues" evidence="14">
    <location>
        <begin position="459"/>
        <end position="488"/>
    </location>
</feature>
<keyword evidence="8 11" id="KW-0460">Magnesium</keyword>
<dbReference type="InterPro" id="IPR020848">
    <property type="entry name" value="AP_endonuclease_F1_CS"/>
</dbReference>
<feature type="compositionally biased region" description="Basic and acidic residues" evidence="14">
    <location>
        <begin position="499"/>
        <end position="511"/>
    </location>
</feature>
<evidence type="ECO:0000256" key="2">
    <source>
        <dbReference type="ARBA" id="ARBA00007092"/>
    </source>
</evidence>
<evidence type="ECO:0000259" key="15">
    <source>
        <dbReference type="PROSITE" id="PS51999"/>
    </source>
</evidence>
<keyword evidence="6" id="KW-0378">Hydrolase</keyword>
<sequence length="631" mass="70401">MGFRITTWNVNGIRNPFGYQPWRDKRTFEGMFDLLEADIVIMQELKIQRKDLTDDMVLVPGWDCYFSLPKQKKGYSGVGIYTRQSTCTPIRAEEGILGVLCPPGSSTPYRFLPADQTIGGYPTLEQVETLGVDPAALDAEGRCVILEFPAFVLFGIYSPANSNGMRDDFRFGFLRALDARIRNLTSSGKRVIVTGDLNVSRSELDTANAEETLKKEGLTHEDYISTPNRRIFNQLLEGGDVVGSRDEGREFPVLWDTCRGFHPTRKGMYTHWEQKINARPANYGSRIDYVLCSISMKDWVQDANIQEGLMGSDHCPVYIILKDRVPLNEMDVELRSILHPPGHFVDGKRIREAALKDLPTLSARLMPEFDKRRSIKDMFSRKRKATDDSQETILNDIPTASQGTDDAANRTTSNSISSTPTPDHAIHLQAPSTVSPLPQPSQPVRSAAEPPKAKESPSKDNQQPNKRTKSSAPKTVQRQGSTRGQQSLKGFFKPTLRTPEQENDVRTESDIKLSSREGDIVKTKSAVSINGKNNRPTVAASAENGYYLASTVIDAVASKESWDKLFAKRAAPLCEGHSEPCITLLSKKKGFNCGRSFWICPRPLGPSGNKEVGTQWRCRTFIWSSDWNGNG</sequence>
<dbReference type="InterPro" id="IPR004808">
    <property type="entry name" value="AP_endonuc_1"/>
</dbReference>
<feature type="active site" description="Proton donor/acceptor" evidence="10">
    <location>
        <position position="196"/>
    </location>
</feature>
<feature type="compositionally biased region" description="Low complexity" evidence="14">
    <location>
        <begin position="411"/>
        <end position="422"/>
    </location>
</feature>
<dbReference type="PROSITE" id="PS00726">
    <property type="entry name" value="AP_NUCLEASE_F1_1"/>
    <property type="match status" value="1"/>
</dbReference>
<dbReference type="GO" id="GO:0005634">
    <property type="term" value="C:nucleus"/>
    <property type="evidence" value="ECO:0007669"/>
    <property type="project" value="TreeGrafter"/>
</dbReference>
<feature type="binding site" evidence="11">
    <location>
        <position position="314"/>
    </location>
    <ligand>
        <name>Mg(2+)</name>
        <dbReference type="ChEBI" id="CHEBI:18420"/>
        <label>1</label>
    </ligand>
</feature>